<dbReference type="InterPro" id="IPR025558">
    <property type="entry name" value="DUF4283"/>
</dbReference>
<accession>A0A438H5K6</accession>
<dbReference type="Pfam" id="PF14111">
    <property type="entry name" value="DUF4283"/>
    <property type="match status" value="1"/>
</dbReference>
<dbReference type="PANTHER" id="PTHR34427:SF5">
    <property type="entry name" value="DUF4283 DOMAIN-CONTAINING PROTEIN"/>
    <property type="match status" value="1"/>
</dbReference>
<organism evidence="2 3">
    <name type="scientific">Vitis vinifera</name>
    <name type="common">Grape</name>
    <dbReference type="NCBI Taxonomy" id="29760"/>
    <lineage>
        <taxon>Eukaryota</taxon>
        <taxon>Viridiplantae</taxon>
        <taxon>Streptophyta</taxon>
        <taxon>Embryophyta</taxon>
        <taxon>Tracheophyta</taxon>
        <taxon>Spermatophyta</taxon>
        <taxon>Magnoliopsida</taxon>
        <taxon>eudicotyledons</taxon>
        <taxon>Gunneridae</taxon>
        <taxon>Pentapetalae</taxon>
        <taxon>rosids</taxon>
        <taxon>Vitales</taxon>
        <taxon>Vitaceae</taxon>
        <taxon>Viteae</taxon>
        <taxon>Vitis</taxon>
    </lineage>
</organism>
<dbReference type="Proteomes" id="UP000288805">
    <property type="component" value="Unassembled WGS sequence"/>
</dbReference>
<dbReference type="PANTHER" id="PTHR34427">
    <property type="entry name" value="DUF4283 DOMAIN PROTEIN"/>
    <property type="match status" value="1"/>
</dbReference>
<name>A0A438H5K6_VITVI</name>
<feature type="domain" description="DUF4283" evidence="1">
    <location>
        <begin position="55"/>
        <end position="118"/>
    </location>
</feature>
<evidence type="ECO:0000259" key="1">
    <source>
        <dbReference type="Pfam" id="PF14111"/>
    </source>
</evidence>
<protein>
    <recommendedName>
        <fullName evidence="1">DUF4283 domain-containing protein</fullName>
    </recommendedName>
</protein>
<sequence>MVETLRRLGCANGGMISQKEEEPRLKPSIVKTFAEVVKMPRGKDRATIRVEVTKKELCRNLNKLAHYVGNLGLAKLERGKVLMEFELLIEAEQAIKLGSISVGGIFLHLEKWRPETGCLRKGENKSEAWVWVVGLPVSLWERDILRMIGEECGGFLAVDSQTEKMEELQCAQLLVKRNGEELPNVVEV</sequence>
<dbReference type="EMBL" id="QGNW01000276">
    <property type="protein sequence ID" value="RVW79722.1"/>
    <property type="molecule type" value="Genomic_DNA"/>
</dbReference>
<proteinExistence type="predicted"/>
<gene>
    <name evidence="2" type="ORF">CK203_042350</name>
</gene>
<reference evidence="2 3" key="1">
    <citation type="journal article" date="2018" name="PLoS Genet.">
        <title>Population sequencing reveals clonal diversity and ancestral inbreeding in the grapevine cultivar Chardonnay.</title>
        <authorList>
            <person name="Roach M.J."/>
            <person name="Johnson D.L."/>
            <person name="Bohlmann J."/>
            <person name="van Vuuren H.J."/>
            <person name="Jones S.J."/>
            <person name="Pretorius I.S."/>
            <person name="Schmidt S.A."/>
            <person name="Borneman A.R."/>
        </authorList>
    </citation>
    <scope>NUCLEOTIDE SEQUENCE [LARGE SCALE GENOMIC DNA]</scope>
    <source>
        <strain evidence="3">cv. Chardonnay</strain>
        <tissue evidence="2">Leaf</tissue>
    </source>
</reference>
<dbReference type="AlphaFoldDB" id="A0A438H5K6"/>
<comment type="caution">
    <text evidence="2">The sequence shown here is derived from an EMBL/GenBank/DDBJ whole genome shotgun (WGS) entry which is preliminary data.</text>
</comment>
<evidence type="ECO:0000313" key="3">
    <source>
        <dbReference type="Proteomes" id="UP000288805"/>
    </source>
</evidence>
<evidence type="ECO:0000313" key="2">
    <source>
        <dbReference type="EMBL" id="RVW79722.1"/>
    </source>
</evidence>